<evidence type="ECO:0000256" key="17">
    <source>
        <dbReference type="RuleBase" id="RU004446"/>
    </source>
</evidence>
<keyword evidence="8 13" id="KW-0521">NADP</keyword>
<sequence length="411" mass="44817">MSAAQPITMNNGRLQVPDAPIIPFIEGDGTGPDIWRASQVVFDAAVEKAYGGKRKIEWKEVLAGEKAFNQTGNWLPDATLDAFRSLLVGIKGPLTTPVGGGIRSLNVALRQILDLYVCLRPVQYFTGVPSPVKQPELTDMVIFRENTEDIYAGIEFEHGSADCDKFKKLFSEAFPGPWKKVRFPETVGIGIKPVSQEGTARLVRAAMQYAIDNDRRSVTLVHKGNIMKFTEGGFRDWGYEVAKKEFGAVELDGGPWCTFKSPKTGKEIVVKDVIADAMLQQILTRPADYDVIATLNLNGDYISDALAACVGGIGIAPGGNINYMTGHAIFEATHGTAPKYADQDKVNPGSVILSGEMMFRYMGWTEAADLIIKGLNGAIAAKTVTYDFERLMDGAKLVKCSEFGHAVVKHM</sequence>
<dbReference type="KEGG" id="lpav:PLANPX_1939"/>
<keyword evidence="7 14" id="KW-0460">Magnesium</keyword>
<keyword evidence="5 17" id="KW-0816">Tricarboxylic acid cycle</keyword>
<dbReference type="GO" id="GO:0006099">
    <property type="term" value="P:tricarboxylic acid cycle"/>
    <property type="evidence" value="ECO:0007669"/>
    <property type="project" value="UniProtKB-UniRule"/>
</dbReference>
<dbReference type="NCBIfam" id="TIGR00183">
    <property type="entry name" value="prok_nadp_idh"/>
    <property type="match status" value="1"/>
</dbReference>
<evidence type="ECO:0000256" key="1">
    <source>
        <dbReference type="ARBA" id="ARBA00001936"/>
    </source>
</evidence>
<evidence type="ECO:0000256" key="3">
    <source>
        <dbReference type="ARBA" id="ARBA00011738"/>
    </source>
</evidence>
<name>A0A5K7X8X8_9BACT</name>
<feature type="domain" description="Isopropylmalate dehydrogenase-like" evidence="18">
    <location>
        <begin position="21"/>
        <end position="407"/>
    </location>
</feature>
<accession>A0A5K7X8X8</accession>
<dbReference type="Gene3D" id="3.40.718.10">
    <property type="entry name" value="Isopropylmalate Dehydrogenase"/>
    <property type="match status" value="1"/>
</dbReference>
<feature type="site" description="Critical for catalysis" evidence="15">
    <location>
        <position position="151"/>
    </location>
</feature>
<dbReference type="NCBIfam" id="NF005425">
    <property type="entry name" value="PRK07006.1"/>
    <property type="match status" value="1"/>
</dbReference>
<comment type="catalytic activity">
    <reaction evidence="11">
        <text>D-threo-isocitrate + NADP(+) = 2-oxoglutarate + CO2 + NADPH</text>
        <dbReference type="Rhea" id="RHEA:19629"/>
        <dbReference type="ChEBI" id="CHEBI:15562"/>
        <dbReference type="ChEBI" id="CHEBI:16526"/>
        <dbReference type="ChEBI" id="CHEBI:16810"/>
        <dbReference type="ChEBI" id="CHEBI:57783"/>
        <dbReference type="ChEBI" id="CHEBI:58349"/>
        <dbReference type="EC" id="1.1.1.42"/>
    </reaction>
</comment>
<dbReference type="InterPro" id="IPR019818">
    <property type="entry name" value="IsoCit/isopropylmalate_DH_CS"/>
</dbReference>
<feature type="binding site" evidence="13">
    <location>
        <position position="95"/>
    </location>
    <ligand>
        <name>NADP(+)</name>
        <dbReference type="ChEBI" id="CHEBI:58349"/>
    </ligand>
</feature>
<proteinExistence type="inferred from homology"/>
<dbReference type="SUPFAM" id="SSF53659">
    <property type="entry name" value="Isocitrate/Isopropylmalate dehydrogenase-like"/>
    <property type="match status" value="1"/>
</dbReference>
<dbReference type="GO" id="GO:0000287">
    <property type="term" value="F:magnesium ion binding"/>
    <property type="evidence" value="ECO:0007669"/>
    <property type="project" value="InterPro"/>
</dbReference>
<evidence type="ECO:0000256" key="7">
    <source>
        <dbReference type="ARBA" id="ARBA00022842"/>
    </source>
</evidence>
<evidence type="ECO:0000256" key="4">
    <source>
        <dbReference type="ARBA" id="ARBA00022435"/>
    </source>
</evidence>
<dbReference type="GO" id="GO:0006097">
    <property type="term" value="P:glyoxylate cycle"/>
    <property type="evidence" value="ECO:0007669"/>
    <property type="project" value="UniProtKB-KW"/>
</dbReference>
<comment type="similarity">
    <text evidence="2">Belongs to the isocitrate and isopropylmalate dehydrogenases family.</text>
</comment>
<dbReference type="PANTHER" id="PTHR43504">
    <property type="entry name" value="ISOCITRATE DEHYDROGENASE [NADP]"/>
    <property type="match status" value="1"/>
</dbReference>
<feature type="modified residue" description="Phosphoserine" evidence="16">
    <location>
        <position position="104"/>
    </location>
</feature>
<feature type="modified residue" description="N6-acetyllysine" evidence="16">
    <location>
        <position position="133"/>
    </location>
</feature>
<evidence type="ECO:0000256" key="15">
    <source>
        <dbReference type="PIRSR" id="PIRSR604439-4"/>
    </source>
</evidence>
<dbReference type="EMBL" id="AP021861">
    <property type="protein sequence ID" value="BBO32327.1"/>
    <property type="molecule type" value="Genomic_DNA"/>
</dbReference>
<feature type="binding site" evidence="13">
    <location>
        <begin position="334"/>
        <end position="340"/>
    </location>
    <ligand>
        <name>NADP(+)</name>
        <dbReference type="ChEBI" id="CHEBI:58349"/>
    </ligand>
</feature>
<feature type="binding site" evidence="12">
    <location>
        <position position="120"/>
    </location>
    <ligand>
        <name>D-threo-isocitrate</name>
        <dbReference type="ChEBI" id="CHEBI:15562"/>
    </ligand>
</feature>
<dbReference type="GO" id="GO:0051287">
    <property type="term" value="F:NAD binding"/>
    <property type="evidence" value="ECO:0007669"/>
    <property type="project" value="InterPro"/>
</dbReference>
<dbReference type="Pfam" id="PF00180">
    <property type="entry name" value="Iso_dh"/>
    <property type="match status" value="1"/>
</dbReference>
<dbReference type="PROSITE" id="PS00470">
    <property type="entry name" value="IDH_IMDH"/>
    <property type="match status" value="1"/>
</dbReference>
<feature type="binding site" evidence="12">
    <location>
        <position position="110"/>
    </location>
    <ligand>
        <name>D-threo-isocitrate</name>
        <dbReference type="ChEBI" id="CHEBI:15562"/>
    </ligand>
</feature>
<feature type="binding site" evidence="12">
    <location>
        <position position="144"/>
    </location>
    <ligand>
        <name>D-threo-isocitrate</name>
        <dbReference type="ChEBI" id="CHEBI:15562"/>
    </ligand>
</feature>
<dbReference type="RefSeq" id="WP_152098314.1">
    <property type="nucleotide sequence ID" value="NZ_AP021861.1"/>
</dbReference>
<evidence type="ECO:0000313" key="20">
    <source>
        <dbReference type="Proteomes" id="UP000326837"/>
    </source>
</evidence>
<keyword evidence="9 19" id="KW-0560">Oxidoreductase</keyword>
<evidence type="ECO:0000256" key="16">
    <source>
        <dbReference type="PIRSR" id="PIRSR604439-5"/>
    </source>
</evidence>
<feature type="binding site" evidence="13">
    <location>
        <position position="347"/>
    </location>
    <ligand>
        <name>NADP(+)</name>
        <dbReference type="ChEBI" id="CHEBI:58349"/>
    </ligand>
</feature>
<dbReference type="PANTHER" id="PTHR43504:SF1">
    <property type="entry name" value="ISOCITRATE DEHYDROGENASE [NADP]"/>
    <property type="match status" value="1"/>
</dbReference>
<comment type="cofactor">
    <cofactor evidence="14">
        <name>Mg(2+)</name>
        <dbReference type="ChEBI" id="CHEBI:18420"/>
    </cofactor>
    <cofactor evidence="14">
        <name>Mn(2+)</name>
        <dbReference type="ChEBI" id="CHEBI:29035"/>
    </cofactor>
    <text evidence="14">Binds 1 Mg(2+) or Mn(2+) ion per subunit.</text>
</comment>
<evidence type="ECO:0000256" key="6">
    <source>
        <dbReference type="ARBA" id="ARBA00022723"/>
    </source>
</evidence>
<evidence type="ECO:0000256" key="2">
    <source>
        <dbReference type="ARBA" id="ARBA00007769"/>
    </source>
</evidence>
<evidence type="ECO:0000259" key="18">
    <source>
        <dbReference type="SMART" id="SM01329"/>
    </source>
</evidence>
<dbReference type="GO" id="GO:0004450">
    <property type="term" value="F:isocitrate dehydrogenase (NADP+) activity"/>
    <property type="evidence" value="ECO:0007669"/>
    <property type="project" value="UniProtKB-UniRule"/>
</dbReference>
<keyword evidence="4 17" id="KW-0329">Glyoxylate bypass</keyword>
<feature type="binding site" evidence="12">
    <location>
        <position position="104"/>
    </location>
    <ligand>
        <name>D-threo-isocitrate</name>
        <dbReference type="ChEBI" id="CHEBI:15562"/>
    </ligand>
</feature>
<feature type="modified residue" description="N6-succinyllysine" evidence="16">
    <location>
        <position position="91"/>
    </location>
</feature>
<evidence type="ECO:0000313" key="19">
    <source>
        <dbReference type="EMBL" id="BBO32327.1"/>
    </source>
</evidence>
<evidence type="ECO:0000256" key="13">
    <source>
        <dbReference type="PIRSR" id="PIRSR604439-2"/>
    </source>
</evidence>
<dbReference type="InterPro" id="IPR004439">
    <property type="entry name" value="Isocitrate_DH_NADP_dimer_prok"/>
</dbReference>
<dbReference type="InterPro" id="IPR024084">
    <property type="entry name" value="IsoPropMal-DH-like_dom"/>
</dbReference>
<feature type="binding site" evidence="13">
    <location>
        <position position="386"/>
    </location>
    <ligand>
        <name>NADP(+)</name>
        <dbReference type="ChEBI" id="CHEBI:58349"/>
    </ligand>
</feature>
<gene>
    <name evidence="19" type="ORF">PLANPX_1939</name>
</gene>
<keyword evidence="20" id="KW-1185">Reference proteome</keyword>
<reference evidence="20" key="1">
    <citation type="submission" date="2019-10" db="EMBL/GenBank/DDBJ databases">
        <title>Lacipirellula parvula gen. nov., sp. nov., representing a lineage of planctomycetes widespread in freshwater anoxic habitats, and description of the family Lacipirellulaceae.</title>
        <authorList>
            <person name="Dedysh S.N."/>
            <person name="Kulichevskaya I.S."/>
            <person name="Beletsky A.V."/>
            <person name="Rakitin A.L."/>
            <person name="Mardanov A.V."/>
            <person name="Ivanova A.A."/>
            <person name="Saltykova V.X."/>
            <person name="Rijpstra W.I.C."/>
            <person name="Sinninghe Damste J.S."/>
            <person name="Ravin N.V."/>
        </authorList>
    </citation>
    <scope>NUCLEOTIDE SEQUENCE [LARGE SCALE GENOMIC DNA]</scope>
    <source>
        <strain evidence="20">PX69</strain>
    </source>
</reference>
<organism evidence="19 20">
    <name type="scientific">Lacipirellula parvula</name>
    <dbReference type="NCBI Taxonomy" id="2650471"/>
    <lineage>
        <taxon>Bacteria</taxon>
        <taxon>Pseudomonadati</taxon>
        <taxon>Planctomycetota</taxon>
        <taxon>Planctomycetia</taxon>
        <taxon>Pirellulales</taxon>
        <taxon>Lacipirellulaceae</taxon>
        <taxon>Lacipirellula</taxon>
    </lineage>
</organism>
<keyword evidence="6 17" id="KW-0479">Metal-binding</keyword>
<evidence type="ECO:0000256" key="9">
    <source>
        <dbReference type="ARBA" id="ARBA00023002"/>
    </source>
</evidence>
<feature type="binding site" evidence="13">
    <location>
        <position position="390"/>
    </location>
    <ligand>
        <name>NADP(+)</name>
        <dbReference type="ChEBI" id="CHEBI:58349"/>
    </ligand>
</feature>
<keyword evidence="10 14" id="KW-0464">Manganese</keyword>
<evidence type="ECO:0000256" key="14">
    <source>
        <dbReference type="PIRSR" id="PIRSR604439-3"/>
    </source>
</evidence>
<feature type="binding site" evidence="12">
    <location>
        <position position="106"/>
    </location>
    <ligand>
        <name>D-threo-isocitrate</name>
        <dbReference type="ChEBI" id="CHEBI:15562"/>
    </ligand>
</feature>
<evidence type="ECO:0000256" key="8">
    <source>
        <dbReference type="ARBA" id="ARBA00022857"/>
    </source>
</evidence>
<dbReference type="AlphaFoldDB" id="A0A5K7X8X8"/>
<feature type="binding site" evidence="14">
    <location>
        <position position="300"/>
    </location>
    <ligand>
        <name>Mg(2+)</name>
        <dbReference type="ChEBI" id="CHEBI:18420"/>
    </ligand>
</feature>
<dbReference type="Proteomes" id="UP000326837">
    <property type="component" value="Chromosome"/>
</dbReference>
<evidence type="ECO:0000256" key="12">
    <source>
        <dbReference type="PIRSR" id="PIRSR604439-1"/>
    </source>
</evidence>
<evidence type="ECO:0000256" key="10">
    <source>
        <dbReference type="ARBA" id="ARBA00023211"/>
    </source>
</evidence>
<comment type="subunit">
    <text evidence="3">Homodimer.</text>
</comment>
<evidence type="ECO:0000256" key="11">
    <source>
        <dbReference type="ARBA" id="ARBA00023554"/>
    </source>
</evidence>
<evidence type="ECO:0000256" key="5">
    <source>
        <dbReference type="ARBA" id="ARBA00022532"/>
    </source>
</evidence>
<protein>
    <recommendedName>
        <fullName evidence="17">Isocitrate dehydrogenase [NADP]</fullName>
        <ecNumber evidence="17">1.1.1.42</ecNumber>
    </recommendedName>
</protein>
<dbReference type="EC" id="1.1.1.42" evidence="17"/>
<dbReference type="SMART" id="SM01329">
    <property type="entry name" value="Iso_dh"/>
    <property type="match status" value="1"/>
</dbReference>
<feature type="site" description="Critical for catalysis" evidence="15">
    <location>
        <position position="223"/>
    </location>
</feature>
<comment type="cofactor">
    <cofactor evidence="1">
        <name>Mn(2+)</name>
        <dbReference type="ChEBI" id="CHEBI:29035"/>
    </cofactor>
</comment>